<keyword evidence="2" id="KW-1185">Reference proteome</keyword>
<evidence type="ECO:0000313" key="2">
    <source>
        <dbReference type="Proteomes" id="UP001381693"/>
    </source>
</evidence>
<protein>
    <submittedName>
        <fullName evidence="1">Uncharacterized protein</fullName>
    </submittedName>
</protein>
<accession>A0AAN8WLY6</accession>
<evidence type="ECO:0000313" key="1">
    <source>
        <dbReference type="EMBL" id="KAK7056537.1"/>
    </source>
</evidence>
<dbReference type="AlphaFoldDB" id="A0AAN8WLY6"/>
<reference evidence="1 2" key="1">
    <citation type="submission" date="2023-11" db="EMBL/GenBank/DDBJ databases">
        <title>Halocaridina rubra genome assembly.</title>
        <authorList>
            <person name="Smith C."/>
        </authorList>
    </citation>
    <scope>NUCLEOTIDE SEQUENCE [LARGE SCALE GENOMIC DNA]</scope>
    <source>
        <strain evidence="1">EP-1</strain>
        <tissue evidence="1">Whole</tissue>
    </source>
</reference>
<dbReference type="Proteomes" id="UP001381693">
    <property type="component" value="Unassembled WGS sequence"/>
</dbReference>
<dbReference type="EMBL" id="JAXCGZ010021229">
    <property type="protein sequence ID" value="KAK7056537.1"/>
    <property type="molecule type" value="Genomic_DNA"/>
</dbReference>
<organism evidence="1 2">
    <name type="scientific">Halocaridina rubra</name>
    <name type="common">Hawaiian red shrimp</name>
    <dbReference type="NCBI Taxonomy" id="373956"/>
    <lineage>
        <taxon>Eukaryota</taxon>
        <taxon>Metazoa</taxon>
        <taxon>Ecdysozoa</taxon>
        <taxon>Arthropoda</taxon>
        <taxon>Crustacea</taxon>
        <taxon>Multicrustacea</taxon>
        <taxon>Malacostraca</taxon>
        <taxon>Eumalacostraca</taxon>
        <taxon>Eucarida</taxon>
        <taxon>Decapoda</taxon>
        <taxon>Pleocyemata</taxon>
        <taxon>Caridea</taxon>
        <taxon>Atyoidea</taxon>
        <taxon>Atyidae</taxon>
        <taxon>Halocaridina</taxon>
    </lineage>
</organism>
<comment type="caution">
    <text evidence="1">The sequence shown here is derived from an EMBL/GenBank/DDBJ whole genome shotgun (WGS) entry which is preliminary data.</text>
</comment>
<sequence>MNKPSDLTRMIFFALTSPRLTNYVQVCDAYSLEKKSLLITQSRIASLKNLVALFGVCAPRWEPQL</sequence>
<gene>
    <name evidence="1" type="ORF">SK128_020065</name>
</gene>
<proteinExistence type="predicted"/>
<name>A0AAN8WLY6_HALRR</name>